<accession>A0A1H8NG10</accession>
<evidence type="ECO:0000313" key="1">
    <source>
        <dbReference type="EMBL" id="SEO28507.1"/>
    </source>
</evidence>
<dbReference type="InterPro" id="IPR059166">
    <property type="entry name" value="PLD-like_cat"/>
</dbReference>
<dbReference type="Proteomes" id="UP000183002">
    <property type="component" value="Unassembled WGS sequence"/>
</dbReference>
<gene>
    <name evidence="1" type="ORF">SAMN05216227_10823</name>
</gene>
<evidence type="ECO:0008006" key="3">
    <source>
        <dbReference type="Google" id="ProtNLM"/>
    </source>
</evidence>
<protein>
    <recommendedName>
        <fullName evidence="3">PLD-like domain-containing protein</fullName>
    </recommendedName>
</protein>
<dbReference type="AlphaFoldDB" id="A0A1H8NG10"/>
<proteinExistence type="predicted"/>
<dbReference type="RefSeq" id="WP_050518543.1">
    <property type="nucleotide sequence ID" value="NZ_FOCO01000082.1"/>
</dbReference>
<dbReference type="OrthoDB" id="369674at2"/>
<dbReference type="STRING" id="1077947.SAMN05216227_10823"/>
<sequence>MPSDSPLDPENRALYGEILRAPPGYEVDMALATTYSLDFETALVIPASMAFQAAESRAQVLDTPLALLDGLERLAERVAIFCEAGRIAAQPRAANRLTALLEDTVTEVLAPKGGAFHPKIWVLRFVPLTGAGPVRLRLAILSRNLTTDRSWDLSLSLDGEVTGVAQADNAPISALLRALPGLARGRPTPARNRKIAEALARDLDHAIWTLPDGARRLRFAVNGLGQPPFRPRVGNAQGIISPFLSAEALIQLTKGLAPADCWLLSRAEELAQMPPEVLARFGQVLVLDDLAETEDGEEAEAASAALGLHAKVFVTERYPRPESTTDLTVGSGNATAAALLNGSNVEVFATLSGPSRRMGWVADHIAPERLGRFLRPWQPPATAPAPDPAVVAEARLDAVRKALAAADLTLRCAPAEDSRISLTLTARSKMAMPDTLRAELWPLTLGPNHALTLMAPLGRTGLHLGLFALADVTRWLGLRLTDLETGAEMVFSLGTTLKDLPDARTAEILRSIIENREAFLRYIRLLLGDPEAAAQIILQGGKGGFLGFAGFADDAPILEDMVRSLSGDGRRLRDIERLMTRLGDAKGADGELVIPPRFAALWEVFRSVLLSEVRRG</sequence>
<organism evidence="1 2">
    <name type="scientific">Pseudorhodobacter antarcticus</name>
    <dbReference type="NCBI Taxonomy" id="1077947"/>
    <lineage>
        <taxon>Bacteria</taxon>
        <taxon>Pseudomonadati</taxon>
        <taxon>Pseudomonadota</taxon>
        <taxon>Alphaproteobacteria</taxon>
        <taxon>Rhodobacterales</taxon>
        <taxon>Paracoccaceae</taxon>
        <taxon>Pseudorhodobacter</taxon>
    </lineage>
</organism>
<evidence type="ECO:0000313" key="2">
    <source>
        <dbReference type="Proteomes" id="UP000183002"/>
    </source>
</evidence>
<dbReference type="CDD" id="cd09176">
    <property type="entry name" value="PLDc_unchar6"/>
    <property type="match status" value="1"/>
</dbReference>
<keyword evidence="2" id="KW-1185">Reference proteome</keyword>
<reference evidence="1 2" key="1">
    <citation type="submission" date="2016-10" db="EMBL/GenBank/DDBJ databases">
        <authorList>
            <person name="de Groot N.N."/>
        </authorList>
    </citation>
    <scope>NUCLEOTIDE SEQUENCE [LARGE SCALE GENOMIC DNA]</scope>
    <source>
        <strain evidence="1 2">CGMCC 1.10836</strain>
    </source>
</reference>
<dbReference type="EMBL" id="FOCO01000082">
    <property type="protein sequence ID" value="SEO28507.1"/>
    <property type="molecule type" value="Genomic_DNA"/>
</dbReference>
<name>A0A1H8NG10_9RHOB</name>